<evidence type="ECO:0000256" key="1">
    <source>
        <dbReference type="ARBA" id="ARBA00009232"/>
    </source>
</evidence>
<dbReference type="InterPro" id="IPR011034">
    <property type="entry name" value="Formyl_transferase-like_C_sf"/>
</dbReference>
<dbReference type="InterPro" id="IPR036995">
    <property type="entry name" value="MPG_sf"/>
</dbReference>
<proteinExistence type="inferred from homology"/>
<evidence type="ECO:0000256" key="2">
    <source>
        <dbReference type="ARBA" id="ARBA00022763"/>
    </source>
</evidence>
<comment type="similarity">
    <text evidence="1 5">Belongs to the DNA glycosylase MPG family.</text>
</comment>
<keyword evidence="4 5" id="KW-0234">DNA repair</keyword>
<dbReference type="GO" id="GO:0003905">
    <property type="term" value="F:alkylbase DNA N-glycosylase activity"/>
    <property type="evidence" value="ECO:0007669"/>
    <property type="project" value="InterPro"/>
</dbReference>
<dbReference type="HAMAP" id="MF_00527">
    <property type="entry name" value="3MGH"/>
    <property type="match status" value="1"/>
</dbReference>
<dbReference type="NCBIfam" id="TIGR00567">
    <property type="entry name" value="3mg"/>
    <property type="match status" value="1"/>
</dbReference>
<gene>
    <name evidence="6" type="ORF">L8V00_08570</name>
</gene>
<dbReference type="CDD" id="cd00540">
    <property type="entry name" value="AAG"/>
    <property type="match status" value="1"/>
</dbReference>
<dbReference type="EMBL" id="JAKMUT010000007">
    <property type="protein sequence ID" value="MCZ9290252.1"/>
    <property type="molecule type" value="Genomic_DNA"/>
</dbReference>
<dbReference type="GO" id="GO:0003677">
    <property type="term" value="F:DNA binding"/>
    <property type="evidence" value="ECO:0007669"/>
    <property type="project" value="InterPro"/>
</dbReference>
<dbReference type="SUPFAM" id="SSF50486">
    <property type="entry name" value="FMT C-terminal domain-like"/>
    <property type="match status" value="1"/>
</dbReference>
<dbReference type="RefSeq" id="WP_049050662.1">
    <property type="nucleotide sequence ID" value="NZ_JAKMUT010000007.1"/>
</dbReference>
<dbReference type="InterPro" id="IPR003180">
    <property type="entry name" value="MPG"/>
</dbReference>
<dbReference type="AlphaFoldDB" id="A0A9X3LLL8"/>
<dbReference type="GO" id="GO:0006284">
    <property type="term" value="P:base-excision repair"/>
    <property type="evidence" value="ECO:0007669"/>
    <property type="project" value="InterPro"/>
</dbReference>
<dbReference type="PANTHER" id="PTHR10429:SF0">
    <property type="entry name" value="DNA-3-METHYLADENINE GLYCOSYLASE"/>
    <property type="match status" value="1"/>
</dbReference>
<dbReference type="PANTHER" id="PTHR10429">
    <property type="entry name" value="DNA-3-METHYLADENINE GLYCOSYLASE"/>
    <property type="match status" value="1"/>
</dbReference>
<evidence type="ECO:0000313" key="6">
    <source>
        <dbReference type="EMBL" id="MCZ9290252.1"/>
    </source>
</evidence>
<dbReference type="Proteomes" id="UP001146469">
    <property type="component" value="Unassembled WGS sequence"/>
</dbReference>
<keyword evidence="7" id="KW-1185">Reference proteome</keyword>
<evidence type="ECO:0000313" key="7">
    <source>
        <dbReference type="Proteomes" id="UP001146469"/>
    </source>
</evidence>
<dbReference type="EC" id="3.2.2.-" evidence="5"/>
<accession>A0A9X3LLL8</accession>
<organism evidence="6 7">
    <name type="scientific">Corynebacterium evansiae</name>
    <dbReference type="NCBI Taxonomy" id="2913499"/>
    <lineage>
        <taxon>Bacteria</taxon>
        <taxon>Bacillati</taxon>
        <taxon>Actinomycetota</taxon>
        <taxon>Actinomycetes</taxon>
        <taxon>Mycobacteriales</taxon>
        <taxon>Corynebacteriaceae</taxon>
        <taxon>Corynebacterium</taxon>
    </lineage>
</organism>
<comment type="caution">
    <text evidence="6">The sequence shown here is derived from an EMBL/GenBank/DDBJ whole genome shotgun (WGS) entry which is preliminary data.</text>
</comment>
<protein>
    <recommendedName>
        <fullName evidence="5">Putative 3-methyladenine DNA glycosylase</fullName>
        <ecNumber evidence="5">3.2.2.-</ecNumber>
    </recommendedName>
</protein>
<keyword evidence="3 5" id="KW-0378">Hydrolase</keyword>
<keyword evidence="2 5" id="KW-0227">DNA damage</keyword>
<reference evidence="6" key="1">
    <citation type="submission" date="2022-02" db="EMBL/GenBank/DDBJ databases">
        <title>Corynebacterium sp. from urogenital microbiome.</title>
        <authorList>
            <person name="Cappelli E.A."/>
            <person name="Ribeiro T.G."/>
            <person name="Peixe L."/>
        </authorList>
    </citation>
    <scope>NUCLEOTIDE SEQUENCE</scope>
    <source>
        <strain evidence="6">C8Ua_174</strain>
    </source>
</reference>
<evidence type="ECO:0000256" key="5">
    <source>
        <dbReference type="HAMAP-Rule" id="MF_00527"/>
    </source>
</evidence>
<dbReference type="NCBIfam" id="NF002003">
    <property type="entry name" value="PRK00802.1-3"/>
    <property type="match status" value="1"/>
</dbReference>
<evidence type="ECO:0000256" key="3">
    <source>
        <dbReference type="ARBA" id="ARBA00022801"/>
    </source>
</evidence>
<dbReference type="Pfam" id="PF02245">
    <property type="entry name" value="Pur_DNA_glyco"/>
    <property type="match status" value="1"/>
</dbReference>
<name>A0A9X3LLL8_9CORY</name>
<sequence>MDRSAQRIDFAQPADVVAPLLLGAVLRHGGVAIELTEVEAYLGIADEASHAFNGPTPRCEVMFGPPQHLYVYASYGIHRAGNLVCSPDGEAGGVLLRAGKIIEGLEIARARRGSKPADEALARGPGNLGAALGLNLDLNGSAVDQVISGAGDTSSTTAPFTLTPRTAIPEITRGKRIGITKNADALLRFWVPGDRSVSSPRGRQLGSPLRTPS</sequence>
<keyword evidence="6" id="KW-0326">Glycosidase</keyword>
<evidence type="ECO:0000256" key="4">
    <source>
        <dbReference type="ARBA" id="ARBA00023204"/>
    </source>
</evidence>
<dbReference type="Gene3D" id="3.10.300.10">
    <property type="entry name" value="Methylpurine-DNA glycosylase (MPG)"/>
    <property type="match status" value="1"/>
</dbReference>